<sequence>MLWIGWVVAVLAVGVALGLHRTLRTERAHGVQLLYAKIDAENQRNGLQAELAQLAELARQDALTGSERLRGLLDALRGDLESAGGDIAAYREHVRRFDAAVQYCLQPVELIFGADKASLDELVRHVEGARRGLFEARAAMDQHPIHRGNDPLGGVGADLLALQDAARGPQQAELPLAASAAA</sequence>
<evidence type="ECO:0000313" key="2">
    <source>
        <dbReference type="Proteomes" id="UP001595886"/>
    </source>
</evidence>
<evidence type="ECO:0008006" key="3">
    <source>
        <dbReference type="Google" id="ProtNLM"/>
    </source>
</evidence>
<dbReference type="EMBL" id="JBHSHD010000008">
    <property type="protein sequence ID" value="MFC4821072.1"/>
    <property type="molecule type" value="Genomic_DNA"/>
</dbReference>
<evidence type="ECO:0000313" key="1">
    <source>
        <dbReference type="EMBL" id="MFC4821072.1"/>
    </source>
</evidence>
<name>A0ABV9QVF4_9GAMM</name>
<comment type="caution">
    <text evidence="1">The sequence shown here is derived from an EMBL/GenBank/DDBJ whole genome shotgun (WGS) entry which is preliminary data.</text>
</comment>
<organism evidence="1 2">
    <name type="scientific">Dokdonella ginsengisoli</name>
    <dbReference type="NCBI Taxonomy" id="363846"/>
    <lineage>
        <taxon>Bacteria</taxon>
        <taxon>Pseudomonadati</taxon>
        <taxon>Pseudomonadota</taxon>
        <taxon>Gammaproteobacteria</taxon>
        <taxon>Lysobacterales</taxon>
        <taxon>Rhodanobacteraceae</taxon>
        <taxon>Dokdonella</taxon>
    </lineage>
</organism>
<dbReference type="Proteomes" id="UP001595886">
    <property type="component" value="Unassembled WGS sequence"/>
</dbReference>
<accession>A0ABV9QVF4</accession>
<reference evidence="2" key="1">
    <citation type="journal article" date="2019" name="Int. J. Syst. Evol. Microbiol.">
        <title>The Global Catalogue of Microorganisms (GCM) 10K type strain sequencing project: providing services to taxonomists for standard genome sequencing and annotation.</title>
        <authorList>
            <consortium name="The Broad Institute Genomics Platform"/>
            <consortium name="The Broad Institute Genome Sequencing Center for Infectious Disease"/>
            <person name="Wu L."/>
            <person name="Ma J."/>
        </authorList>
    </citation>
    <scope>NUCLEOTIDE SEQUENCE [LARGE SCALE GENOMIC DNA]</scope>
    <source>
        <strain evidence="2">CCUG 30340</strain>
    </source>
</reference>
<dbReference type="RefSeq" id="WP_380021351.1">
    <property type="nucleotide sequence ID" value="NZ_JBHSHD010000008.1"/>
</dbReference>
<keyword evidence="2" id="KW-1185">Reference proteome</keyword>
<proteinExistence type="predicted"/>
<gene>
    <name evidence="1" type="ORF">ACFO6Q_12105</name>
</gene>
<protein>
    <recommendedName>
        <fullName evidence="3">LemA family protein</fullName>
    </recommendedName>
</protein>